<dbReference type="Proteomes" id="UP000051442">
    <property type="component" value="Unassembled WGS sequence"/>
</dbReference>
<dbReference type="SUPFAM" id="SSF48371">
    <property type="entry name" value="ARM repeat"/>
    <property type="match status" value="1"/>
</dbReference>
<dbReference type="PANTHER" id="PTHR34070">
    <property type="entry name" value="ARMADILLO-TYPE FOLD"/>
    <property type="match status" value="1"/>
</dbReference>
<dbReference type="InterPro" id="IPR014825">
    <property type="entry name" value="DNA_alkylation"/>
</dbReference>
<dbReference type="AlphaFoldDB" id="A0A0R2ESB1"/>
<evidence type="ECO:0000313" key="1">
    <source>
        <dbReference type="EMBL" id="KRN15612.1"/>
    </source>
</evidence>
<dbReference type="Gene3D" id="1.25.40.290">
    <property type="entry name" value="ARM repeat domains"/>
    <property type="match status" value="1"/>
</dbReference>
<proteinExistence type="predicted"/>
<dbReference type="EMBL" id="AYZM01000178">
    <property type="protein sequence ID" value="KRN15612.1"/>
    <property type="molecule type" value="Genomic_DNA"/>
</dbReference>
<accession>A0A0R2ESB1</accession>
<evidence type="ECO:0000313" key="2">
    <source>
        <dbReference type="Proteomes" id="UP000051442"/>
    </source>
</evidence>
<comment type="caution">
    <text evidence="1">The sequence shown here is derived from an EMBL/GenBank/DDBJ whole genome shotgun (WGS) entry which is preliminary data.</text>
</comment>
<dbReference type="OrthoDB" id="9775346at2"/>
<sequence>MSQFQFQGNSANIEPMGAYMRNQFPFLGVKSPDRKLQSRPLLKQSTHQSTQLVLEWVAEFYGRREREYQYLAIDLAVHVAKRLSLQELHSLTPYVSQKAWWDSVDAWRKVFDVYLKAHPEDKLTVFEWFYGHPDFWQRRISITLQLLEKETLDTELLTRAIEADQTTDEFFIQKAIGWALRSYGKFAPDWVRRFLATHELSALAAREAGKYL</sequence>
<protein>
    <submittedName>
        <fullName evidence="1">DNA alkylation repair enzyme</fullName>
    </submittedName>
</protein>
<gene>
    <name evidence="1" type="ORF">FD14_GL002956</name>
</gene>
<dbReference type="PATRIC" id="fig|1423804.4.peg.3182"/>
<reference evidence="1 2" key="1">
    <citation type="journal article" date="2015" name="Genome Announc.">
        <title>Expanding the biotechnology potential of lactobacilli through comparative genomics of 213 strains and associated genera.</title>
        <authorList>
            <person name="Sun Z."/>
            <person name="Harris H.M."/>
            <person name="McCann A."/>
            <person name="Guo C."/>
            <person name="Argimon S."/>
            <person name="Zhang W."/>
            <person name="Yang X."/>
            <person name="Jeffery I.B."/>
            <person name="Cooney J.C."/>
            <person name="Kagawa T.F."/>
            <person name="Liu W."/>
            <person name="Song Y."/>
            <person name="Salvetti E."/>
            <person name="Wrobel A."/>
            <person name="Rasinkangas P."/>
            <person name="Parkhill J."/>
            <person name="Rea M.C."/>
            <person name="O'Sullivan O."/>
            <person name="Ritari J."/>
            <person name="Douillard F.P."/>
            <person name="Paul Ross R."/>
            <person name="Yang R."/>
            <person name="Briner A.E."/>
            <person name="Felis G.E."/>
            <person name="de Vos W.M."/>
            <person name="Barrangou R."/>
            <person name="Klaenhammer T.R."/>
            <person name="Caufield P.W."/>
            <person name="Cui Y."/>
            <person name="Zhang H."/>
            <person name="O'Toole P.W."/>
        </authorList>
    </citation>
    <scope>NUCLEOTIDE SEQUENCE [LARGE SCALE GENOMIC DNA]</scope>
    <source>
        <strain evidence="1 2">DSM 23365</strain>
    </source>
</reference>
<dbReference type="Gene3D" id="1.20.1660.10">
    <property type="entry name" value="Hypothetical protein (EF3068)"/>
    <property type="match status" value="1"/>
</dbReference>
<organism evidence="1 2">
    <name type="scientific">Secundilactobacillus similis DSM 23365 = JCM 2765</name>
    <dbReference type="NCBI Taxonomy" id="1423804"/>
    <lineage>
        <taxon>Bacteria</taxon>
        <taxon>Bacillati</taxon>
        <taxon>Bacillota</taxon>
        <taxon>Bacilli</taxon>
        <taxon>Lactobacillales</taxon>
        <taxon>Lactobacillaceae</taxon>
        <taxon>Secundilactobacillus</taxon>
    </lineage>
</organism>
<dbReference type="InterPro" id="IPR016024">
    <property type="entry name" value="ARM-type_fold"/>
</dbReference>
<name>A0A0R2ESB1_9LACO</name>
<keyword evidence="2" id="KW-1185">Reference proteome</keyword>
<dbReference type="CDD" id="cd07064">
    <property type="entry name" value="AlkD_like_1"/>
    <property type="match status" value="1"/>
</dbReference>
<dbReference type="PANTHER" id="PTHR34070:SF1">
    <property type="entry name" value="DNA ALKYLATION REPAIR PROTEIN"/>
    <property type="match status" value="1"/>
</dbReference>
<dbReference type="STRING" id="1423804.FD14_GL002956"/>
<dbReference type="RefSeq" id="WP_054737344.1">
    <property type="nucleotide sequence ID" value="NZ_AYZM01000178.1"/>
</dbReference>
<dbReference type="Pfam" id="PF08713">
    <property type="entry name" value="DNA_alkylation"/>
    <property type="match status" value="1"/>
</dbReference>